<comment type="caution">
    <text evidence="1">The sequence shown here is derived from an EMBL/GenBank/DDBJ whole genome shotgun (WGS) entry which is preliminary data.</text>
</comment>
<dbReference type="Proteomes" id="UP000789366">
    <property type="component" value="Unassembled WGS sequence"/>
</dbReference>
<feature type="non-terminal residue" evidence="1">
    <location>
        <position position="141"/>
    </location>
</feature>
<sequence>MCTDSLAKGWPLMAEVVMNKVLEHRDDPLILNWKILTTVRAAIYLSLDELWEVLMDIALVATFLDLRFKHFKWVTSIEQNKALNLVKTLYNELKINLTILDDNKESLVDRNYNDDDADFFHELEASSTQADIEKDDEIMHY</sequence>
<evidence type="ECO:0000313" key="2">
    <source>
        <dbReference type="Proteomes" id="UP000789366"/>
    </source>
</evidence>
<organism evidence="1 2">
    <name type="scientific">Cetraspora pellucida</name>
    <dbReference type="NCBI Taxonomy" id="1433469"/>
    <lineage>
        <taxon>Eukaryota</taxon>
        <taxon>Fungi</taxon>
        <taxon>Fungi incertae sedis</taxon>
        <taxon>Mucoromycota</taxon>
        <taxon>Glomeromycotina</taxon>
        <taxon>Glomeromycetes</taxon>
        <taxon>Diversisporales</taxon>
        <taxon>Gigasporaceae</taxon>
        <taxon>Cetraspora</taxon>
    </lineage>
</organism>
<reference evidence="1" key="1">
    <citation type="submission" date="2021-06" db="EMBL/GenBank/DDBJ databases">
        <authorList>
            <person name="Kallberg Y."/>
            <person name="Tangrot J."/>
            <person name="Rosling A."/>
        </authorList>
    </citation>
    <scope>NUCLEOTIDE SEQUENCE</scope>
    <source>
        <strain evidence="1">28 12/20/2015</strain>
    </source>
</reference>
<protein>
    <submittedName>
        <fullName evidence="1">1882_t:CDS:1</fullName>
    </submittedName>
</protein>
<dbReference type="EMBL" id="CAJVPW010007499">
    <property type="protein sequence ID" value="CAG8581677.1"/>
    <property type="molecule type" value="Genomic_DNA"/>
</dbReference>
<name>A0ACA9MB85_9GLOM</name>
<gene>
    <name evidence="1" type="ORF">SPELUC_LOCUS6392</name>
</gene>
<accession>A0ACA9MB85</accession>
<evidence type="ECO:0000313" key="1">
    <source>
        <dbReference type="EMBL" id="CAG8581677.1"/>
    </source>
</evidence>
<proteinExistence type="predicted"/>
<keyword evidence="2" id="KW-1185">Reference proteome</keyword>